<dbReference type="AlphaFoldDB" id="B3RTR7"/>
<reference evidence="2 3" key="1">
    <citation type="journal article" date="2008" name="Nature">
        <title>The Trichoplax genome and the nature of placozoans.</title>
        <authorList>
            <person name="Srivastava M."/>
            <person name="Begovic E."/>
            <person name="Chapman J."/>
            <person name="Putnam N.H."/>
            <person name="Hellsten U."/>
            <person name="Kawashima T."/>
            <person name="Kuo A."/>
            <person name="Mitros T."/>
            <person name="Salamov A."/>
            <person name="Carpenter M.L."/>
            <person name="Signorovitch A.Y."/>
            <person name="Moreno M.A."/>
            <person name="Kamm K."/>
            <person name="Grimwood J."/>
            <person name="Schmutz J."/>
            <person name="Shapiro H."/>
            <person name="Grigoriev I.V."/>
            <person name="Buss L.W."/>
            <person name="Schierwater B."/>
            <person name="Dellaporta S.L."/>
            <person name="Rokhsar D.S."/>
        </authorList>
    </citation>
    <scope>NUCLEOTIDE SEQUENCE [LARGE SCALE GENOMIC DNA]</scope>
    <source>
        <strain evidence="2 3">Grell-BS-1999</strain>
    </source>
</reference>
<evidence type="ECO:0000313" key="2">
    <source>
        <dbReference type="EMBL" id="EDV26182.1"/>
    </source>
</evidence>
<evidence type="ECO:0000313" key="3">
    <source>
        <dbReference type="Proteomes" id="UP000009022"/>
    </source>
</evidence>
<evidence type="ECO:0000256" key="1">
    <source>
        <dbReference type="SAM" id="Phobius"/>
    </source>
</evidence>
<keyword evidence="1" id="KW-1133">Transmembrane helix</keyword>
<name>B3RTR7_TRIAD</name>
<gene>
    <name evidence="2" type="ORF">TRIADDRAFT_56021</name>
</gene>
<dbReference type="RefSeq" id="XP_002112215.1">
    <property type="nucleotide sequence ID" value="XM_002112179.1"/>
</dbReference>
<keyword evidence="1" id="KW-0812">Transmembrane</keyword>
<feature type="transmembrane region" description="Helical" evidence="1">
    <location>
        <begin position="46"/>
        <end position="66"/>
    </location>
</feature>
<dbReference type="CTD" id="6753428"/>
<proteinExistence type="predicted"/>
<dbReference type="Proteomes" id="UP000009022">
    <property type="component" value="Unassembled WGS sequence"/>
</dbReference>
<sequence>MATITFQQQSQPVPIQIQQQGVQLYPQYIRQPIPLLSVPVKLRQSVYSLSLILLVLGLICIIFGGICFEVLRYGIAIVTGVNIWAGLIGYFNQSQVASVNVNQPNMVMYQTNVAMQQSPISANPQPAFDTQMAYNPGSSMPSTVIMNAQISNTTNPMEKHLFTEPPVYSTTSS</sequence>
<dbReference type="KEGG" id="tad:TRIADDRAFT_56021"/>
<dbReference type="InParanoid" id="B3RTR7"/>
<keyword evidence="3" id="KW-1185">Reference proteome</keyword>
<feature type="transmembrane region" description="Helical" evidence="1">
    <location>
        <begin position="73"/>
        <end position="91"/>
    </location>
</feature>
<keyword evidence="1" id="KW-0472">Membrane</keyword>
<organism evidence="2 3">
    <name type="scientific">Trichoplax adhaerens</name>
    <name type="common">Trichoplax reptans</name>
    <dbReference type="NCBI Taxonomy" id="10228"/>
    <lineage>
        <taxon>Eukaryota</taxon>
        <taxon>Metazoa</taxon>
        <taxon>Placozoa</taxon>
        <taxon>Uniplacotomia</taxon>
        <taxon>Trichoplacea</taxon>
        <taxon>Trichoplacidae</taxon>
        <taxon>Trichoplax</taxon>
    </lineage>
</organism>
<protein>
    <submittedName>
        <fullName evidence="2">Expressed protein</fullName>
    </submittedName>
</protein>
<dbReference type="HOGENOM" id="CLU_1549636_0_0_1"/>
<dbReference type="GeneID" id="6753428"/>
<accession>B3RTR7</accession>
<dbReference type="EMBL" id="DS985244">
    <property type="protein sequence ID" value="EDV26182.1"/>
    <property type="molecule type" value="Genomic_DNA"/>
</dbReference>